<dbReference type="InterPro" id="IPR018201">
    <property type="entry name" value="Ketoacyl_synth_AS"/>
</dbReference>
<keyword evidence="5 14" id="KW-0444">Lipid biosynthesis</keyword>
<evidence type="ECO:0000313" key="21">
    <source>
        <dbReference type="Proteomes" id="UP000318661"/>
    </source>
</evidence>
<keyword evidence="6 14" id="KW-0808">Transferase</keyword>
<dbReference type="Pfam" id="PF00109">
    <property type="entry name" value="ketoacyl-synt"/>
    <property type="match status" value="1"/>
</dbReference>
<dbReference type="PANTHER" id="PTHR11712:SF336">
    <property type="entry name" value="3-OXOACYL-[ACYL-CARRIER-PROTEIN] SYNTHASE, MITOCHONDRIAL"/>
    <property type="match status" value="1"/>
</dbReference>
<dbReference type="NCBIfam" id="NF005589">
    <property type="entry name" value="PRK07314.1"/>
    <property type="match status" value="1"/>
</dbReference>
<gene>
    <name evidence="18" type="primary">fabF</name>
    <name evidence="18" type="ORF">E6G98_09795</name>
    <name evidence="19" type="ORF">E6G99_00390</name>
</gene>
<dbReference type="Proteomes" id="UP000315217">
    <property type="component" value="Unassembled WGS sequence"/>
</dbReference>
<dbReference type="InterPro" id="IPR016039">
    <property type="entry name" value="Thiolase-like"/>
</dbReference>
<evidence type="ECO:0000256" key="11">
    <source>
        <dbReference type="ARBA" id="ARBA00024006"/>
    </source>
</evidence>
<dbReference type="AlphaFoldDB" id="A0A537LN00"/>
<feature type="active site" description="For beta-ketoacyl synthase activity" evidence="15">
    <location>
        <position position="164"/>
    </location>
</feature>
<comment type="pathway">
    <text evidence="1 14">Lipid metabolism; fatty acid biosynthesis.</text>
</comment>
<dbReference type="Gene3D" id="3.40.47.10">
    <property type="match status" value="1"/>
</dbReference>
<proteinExistence type="inferred from homology"/>
<dbReference type="UniPathway" id="UPA00094"/>
<evidence type="ECO:0000256" key="8">
    <source>
        <dbReference type="ARBA" id="ARBA00023098"/>
    </source>
</evidence>
<dbReference type="NCBIfam" id="TIGR03150">
    <property type="entry name" value="fabF"/>
    <property type="match status" value="1"/>
</dbReference>
<accession>A0A537LN00</accession>
<evidence type="ECO:0000256" key="14">
    <source>
        <dbReference type="PIRNR" id="PIRNR000447"/>
    </source>
</evidence>
<evidence type="ECO:0000256" key="2">
    <source>
        <dbReference type="ARBA" id="ARBA00008467"/>
    </source>
</evidence>
<feature type="domain" description="Ketosynthase family 3 (KS3)" evidence="17">
    <location>
        <begin position="3"/>
        <end position="411"/>
    </location>
</feature>
<sequence length="415" mass="44223">MTRRRVVVTGVGVITPIGIGKERFWASLMEGRSGVGLITRFDASGFDTKIAAEVRDFDPAAFLEKKDVRRNDRFVQFAYGATRLALDDARFTITPQNAGQVGILIGSGIGGAETWESQHTILLERGPSRVSPFFVPMIIVNTAAGIVSILTGAKGPNLALVTACATGGNAIGDAARIIQRGEATAMLAGGTEAAITPLSVAGFCSMKAMSTRNDEPTKASRPFDAKRDGFVMGEGAGIVLLEELEHALRREAFIYGELVGYGMSGDAYHITQPDPEADGASRSMANALRDAAMEPAEVQYINAHGTSTPYNDRTETLAIKRVFGAQATKVAVSSTKSMTAHLFGAAGAVELVACCLALQHQMMPPTINYEFPDPECDLDYVPNAPRPATLDAAMSNAFGFGGHNATLIVRRYDRR</sequence>
<comment type="catalytic activity">
    <reaction evidence="13 14">
        <text>a fatty acyl-[ACP] + malonyl-[ACP] + H(+) = a 3-oxoacyl-[ACP] + holo-[ACP] + CO2</text>
        <dbReference type="Rhea" id="RHEA:22836"/>
        <dbReference type="Rhea" id="RHEA-COMP:9623"/>
        <dbReference type="Rhea" id="RHEA-COMP:9685"/>
        <dbReference type="Rhea" id="RHEA-COMP:9916"/>
        <dbReference type="Rhea" id="RHEA-COMP:14125"/>
        <dbReference type="ChEBI" id="CHEBI:15378"/>
        <dbReference type="ChEBI" id="CHEBI:16526"/>
        <dbReference type="ChEBI" id="CHEBI:64479"/>
        <dbReference type="ChEBI" id="CHEBI:78449"/>
        <dbReference type="ChEBI" id="CHEBI:78776"/>
        <dbReference type="ChEBI" id="CHEBI:138651"/>
    </reaction>
</comment>
<evidence type="ECO:0000256" key="12">
    <source>
        <dbReference type="ARBA" id="ARBA00047318"/>
    </source>
</evidence>
<dbReference type="EMBL" id="VBAI01000160">
    <property type="protein sequence ID" value="TMJ09399.1"/>
    <property type="molecule type" value="Genomic_DNA"/>
</dbReference>
<evidence type="ECO:0000256" key="3">
    <source>
        <dbReference type="ARBA" id="ARBA00012356"/>
    </source>
</evidence>
<dbReference type="GO" id="GO:0004315">
    <property type="term" value="F:3-oxoacyl-[acyl-carrier-protein] synthase activity"/>
    <property type="evidence" value="ECO:0007669"/>
    <property type="project" value="UniProtKB-UniRule"/>
</dbReference>
<dbReference type="CDD" id="cd00834">
    <property type="entry name" value="KAS_I_II"/>
    <property type="match status" value="1"/>
</dbReference>
<evidence type="ECO:0000256" key="7">
    <source>
        <dbReference type="ARBA" id="ARBA00022832"/>
    </source>
</evidence>
<name>A0A537LN00_9BACT</name>
<evidence type="ECO:0000256" key="5">
    <source>
        <dbReference type="ARBA" id="ARBA00022516"/>
    </source>
</evidence>
<keyword evidence="9 14" id="KW-0275">Fatty acid biosynthesis</keyword>
<evidence type="ECO:0000256" key="16">
    <source>
        <dbReference type="RuleBase" id="RU003694"/>
    </source>
</evidence>
<dbReference type="PROSITE" id="PS00606">
    <property type="entry name" value="KS3_1"/>
    <property type="match status" value="1"/>
</dbReference>
<dbReference type="PROSITE" id="PS52004">
    <property type="entry name" value="KS3_2"/>
    <property type="match status" value="1"/>
</dbReference>
<evidence type="ECO:0000256" key="9">
    <source>
        <dbReference type="ARBA" id="ARBA00023160"/>
    </source>
</evidence>
<evidence type="ECO:0000256" key="10">
    <source>
        <dbReference type="ARBA" id="ARBA00023315"/>
    </source>
</evidence>
<comment type="catalytic activity">
    <reaction evidence="12 14">
        <text>(9Z)-hexadecenoyl-[ACP] + malonyl-[ACP] + H(+) = 3-oxo-(11Z)-octadecenoyl-[ACP] + holo-[ACP] + CO2</text>
        <dbReference type="Rhea" id="RHEA:55040"/>
        <dbReference type="Rhea" id="RHEA-COMP:9623"/>
        <dbReference type="Rhea" id="RHEA-COMP:9685"/>
        <dbReference type="Rhea" id="RHEA-COMP:10800"/>
        <dbReference type="Rhea" id="RHEA-COMP:14074"/>
        <dbReference type="ChEBI" id="CHEBI:15378"/>
        <dbReference type="ChEBI" id="CHEBI:16526"/>
        <dbReference type="ChEBI" id="CHEBI:64479"/>
        <dbReference type="ChEBI" id="CHEBI:78449"/>
        <dbReference type="ChEBI" id="CHEBI:83989"/>
        <dbReference type="ChEBI" id="CHEBI:138538"/>
        <dbReference type="EC" id="2.3.1.179"/>
    </reaction>
</comment>
<evidence type="ECO:0000256" key="15">
    <source>
        <dbReference type="PIRSR" id="PIRSR000447-1"/>
    </source>
</evidence>
<evidence type="ECO:0000313" key="19">
    <source>
        <dbReference type="EMBL" id="TMJ10498.1"/>
    </source>
</evidence>
<dbReference type="SUPFAM" id="SSF53901">
    <property type="entry name" value="Thiolase-like"/>
    <property type="match status" value="2"/>
</dbReference>
<dbReference type="Proteomes" id="UP000318661">
    <property type="component" value="Unassembled WGS sequence"/>
</dbReference>
<protein>
    <recommendedName>
        <fullName evidence="4 14">3-oxoacyl-[acyl-carrier-protein] synthase 2</fullName>
        <ecNumber evidence="3 14">2.3.1.179</ecNumber>
    </recommendedName>
</protein>
<evidence type="ECO:0000256" key="1">
    <source>
        <dbReference type="ARBA" id="ARBA00005194"/>
    </source>
</evidence>
<comment type="similarity">
    <text evidence="2 14 16">Belongs to the thiolase-like superfamily. Beta-ketoacyl-ACP synthases family.</text>
</comment>
<keyword evidence="8" id="KW-0443">Lipid metabolism</keyword>
<reference evidence="20 21" key="1">
    <citation type="journal article" date="2019" name="Nat. Microbiol.">
        <title>Mediterranean grassland soil C-N compound turnover is dependent on rainfall and depth, and is mediated by genomically divergent microorganisms.</title>
        <authorList>
            <person name="Diamond S."/>
            <person name="Andeer P.F."/>
            <person name="Li Z."/>
            <person name="Crits-Christoph A."/>
            <person name="Burstein D."/>
            <person name="Anantharaman K."/>
            <person name="Lane K.R."/>
            <person name="Thomas B.C."/>
            <person name="Pan C."/>
            <person name="Northen T.R."/>
            <person name="Banfield J.F."/>
        </authorList>
    </citation>
    <scope>NUCLEOTIDE SEQUENCE [LARGE SCALE GENOMIC DNA]</scope>
    <source>
        <strain evidence="18">NP_1</strain>
        <strain evidence="19">NP_2</strain>
    </source>
</reference>
<keyword evidence="10 14" id="KW-0012">Acyltransferase</keyword>
<evidence type="ECO:0000313" key="20">
    <source>
        <dbReference type="Proteomes" id="UP000315217"/>
    </source>
</evidence>
<dbReference type="PIRSF" id="PIRSF000447">
    <property type="entry name" value="KAS_II"/>
    <property type="match status" value="1"/>
</dbReference>
<evidence type="ECO:0000256" key="4">
    <source>
        <dbReference type="ARBA" id="ARBA00014657"/>
    </source>
</evidence>
<dbReference type="InterPro" id="IPR017568">
    <property type="entry name" value="3-oxoacyl-ACP_synth-2"/>
</dbReference>
<dbReference type="FunFam" id="3.40.47.10:FF:000009">
    <property type="entry name" value="3-oxoacyl-[acyl-carrier-protein] synthase 2"/>
    <property type="match status" value="1"/>
</dbReference>
<evidence type="ECO:0000259" key="17">
    <source>
        <dbReference type="PROSITE" id="PS52004"/>
    </source>
</evidence>
<comment type="function">
    <text evidence="11 14">Involved in the type II fatty acid elongation cycle. Catalyzes the elongation of a wide range of acyl-ACP by the addition of two carbons from malonyl-ACP to an acyl acceptor. Can efficiently catalyze the conversion of palmitoleoyl-ACP (cis-hexadec-9-enoyl-ACP) to cis-vaccenoyl-ACP (cis-octadec-11-enoyl-ACP), an essential step in the thermal regulation of fatty acid composition.</text>
</comment>
<dbReference type="EC" id="2.3.1.179" evidence="3 14"/>
<dbReference type="InterPro" id="IPR014030">
    <property type="entry name" value="Ketoacyl_synth_N"/>
</dbReference>
<dbReference type="InterPro" id="IPR014031">
    <property type="entry name" value="Ketoacyl_synth_C"/>
</dbReference>
<evidence type="ECO:0000256" key="6">
    <source>
        <dbReference type="ARBA" id="ARBA00022679"/>
    </source>
</evidence>
<dbReference type="EMBL" id="VBAJ01000010">
    <property type="protein sequence ID" value="TMJ10498.1"/>
    <property type="molecule type" value="Genomic_DNA"/>
</dbReference>
<evidence type="ECO:0000256" key="13">
    <source>
        <dbReference type="ARBA" id="ARBA00047659"/>
    </source>
</evidence>
<evidence type="ECO:0000313" key="18">
    <source>
        <dbReference type="EMBL" id="TMJ09399.1"/>
    </source>
</evidence>
<dbReference type="SMART" id="SM00825">
    <property type="entry name" value="PKS_KS"/>
    <property type="match status" value="1"/>
</dbReference>
<comment type="caution">
    <text evidence="18">The sequence shown here is derived from an EMBL/GenBank/DDBJ whole genome shotgun (WGS) entry which is preliminary data.</text>
</comment>
<organism evidence="18 20">
    <name type="scientific">Candidatus Segetimicrobium genomatis</name>
    <dbReference type="NCBI Taxonomy" id="2569760"/>
    <lineage>
        <taxon>Bacteria</taxon>
        <taxon>Bacillati</taxon>
        <taxon>Candidatus Sysuimicrobiota</taxon>
        <taxon>Candidatus Sysuimicrobiia</taxon>
        <taxon>Candidatus Sysuimicrobiales</taxon>
        <taxon>Candidatus Segetimicrobiaceae</taxon>
        <taxon>Candidatus Segetimicrobium</taxon>
    </lineage>
</organism>
<dbReference type="GO" id="GO:0006633">
    <property type="term" value="P:fatty acid biosynthetic process"/>
    <property type="evidence" value="ECO:0007669"/>
    <property type="project" value="UniProtKB-UniRule"/>
</dbReference>
<dbReference type="InterPro" id="IPR000794">
    <property type="entry name" value="Beta-ketoacyl_synthase"/>
</dbReference>
<dbReference type="Pfam" id="PF02801">
    <property type="entry name" value="Ketoacyl-synt_C"/>
    <property type="match status" value="1"/>
</dbReference>
<dbReference type="GO" id="GO:0005829">
    <property type="term" value="C:cytosol"/>
    <property type="evidence" value="ECO:0007669"/>
    <property type="project" value="TreeGrafter"/>
</dbReference>
<dbReference type="PANTHER" id="PTHR11712">
    <property type="entry name" value="POLYKETIDE SYNTHASE-RELATED"/>
    <property type="match status" value="1"/>
</dbReference>
<keyword evidence="7" id="KW-0276">Fatty acid metabolism</keyword>
<dbReference type="InterPro" id="IPR020841">
    <property type="entry name" value="PKS_Beta-ketoAc_synthase_dom"/>
</dbReference>